<dbReference type="GO" id="GO:0051539">
    <property type="term" value="F:4 iron, 4 sulfur cluster binding"/>
    <property type="evidence" value="ECO:0007669"/>
    <property type="project" value="UniProtKB-KW"/>
</dbReference>
<keyword evidence="4" id="KW-0235">DNA replication</keyword>
<evidence type="ECO:0000256" key="4">
    <source>
        <dbReference type="ARBA" id="ARBA00022705"/>
    </source>
</evidence>
<reference evidence="9 10" key="1">
    <citation type="submission" date="2019-01" db="EMBL/GenBank/DDBJ databases">
        <authorList>
            <person name="Sayadi A."/>
        </authorList>
    </citation>
    <scope>NUCLEOTIDE SEQUENCE [LARGE SCALE GENOMIC DNA]</scope>
</reference>
<dbReference type="Pfam" id="PF04104">
    <property type="entry name" value="DNA_primase_lrg"/>
    <property type="match status" value="1"/>
</dbReference>
<feature type="domain" description="DNA primase large subunit C-terminal" evidence="8">
    <location>
        <begin position="265"/>
        <end position="444"/>
    </location>
</feature>
<dbReference type="Pfam" id="PF26466">
    <property type="entry name" value="DNA_primase_lrg_N"/>
    <property type="match status" value="1"/>
</dbReference>
<dbReference type="InterPro" id="IPR058560">
    <property type="entry name" value="DNA_primase_C"/>
</dbReference>
<keyword evidence="5" id="KW-0479">Metal-binding</keyword>
<dbReference type="OrthoDB" id="421393at2759"/>
<accession>A0A653CVD0</accession>
<organism evidence="9 10">
    <name type="scientific">Callosobruchus maculatus</name>
    <name type="common">Southern cowpea weevil</name>
    <name type="synonym">Pulse bruchid</name>
    <dbReference type="NCBI Taxonomy" id="64391"/>
    <lineage>
        <taxon>Eukaryota</taxon>
        <taxon>Metazoa</taxon>
        <taxon>Ecdysozoa</taxon>
        <taxon>Arthropoda</taxon>
        <taxon>Hexapoda</taxon>
        <taxon>Insecta</taxon>
        <taxon>Pterygota</taxon>
        <taxon>Neoptera</taxon>
        <taxon>Endopterygota</taxon>
        <taxon>Coleoptera</taxon>
        <taxon>Polyphaga</taxon>
        <taxon>Cucujiformia</taxon>
        <taxon>Chrysomeloidea</taxon>
        <taxon>Chrysomelidae</taxon>
        <taxon>Bruchinae</taxon>
        <taxon>Bruchini</taxon>
        <taxon>Callosobruchus</taxon>
    </lineage>
</organism>
<keyword evidence="7" id="KW-0411">Iron-sulfur</keyword>
<keyword evidence="2" id="KW-0004">4Fe-4S</keyword>
<evidence type="ECO:0000313" key="10">
    <source>
        <dbReference type="Proteomes" id="UP000410492"/>
    </source>
</evidence>
<name>A0A653CVD0_CALMS</name>
<evidence type="ECO:0000256" key="3">
    <source>
        <dbReference type="ARBA" id="ARBA00022515"/>
    </source>
</evidence>
<keyword evidence="6" id="KW-0408">Iron</keyword>
<dbReference type="Proteomes" id="UP000410492">
    <property type="component" value="Unassembled WGS sequence"/>
</dbReference>
<evidence type="ECO:0000256" key="7">
    <source>
        <dbReference type="ARBA" id="ARBA00023014"/>
    </source>
</evidence>
<evidence type="ECO:0000256" key="5">
    <source>
        <dbReference type="ARBA" id="ARBA00022723"/>
    </source>
</evidence>
<dbReference type="InterPro" id="IPR007238">
    <property type="entry name" value="DNA_primase_lsu_euk/arc"/>
</dbReference>
<evidence type="ECO:0000256" key="6">
    <source>
        <dbReference type="ARBA" id="ARBA00023004"/>
    </source>
</evidence>
<dbReference type="GO" id="GO:0006269">
    <property type="term" value="P:DNA replication, synthesis of primer"/>
    <property type="evidence" value="ECO:0007669"/>
    <property type="project" value="UniProtKB-KW"/>
</dbReference>
<keyword evidence="3" id="KW-0639">Primosome</keyword>
<protein>
    <recommendedName>
        <fullName evidence="8">DNA primase large subunit C-terminal domain-containing protein</fullName>
    </recommendedName>
</protein>
<dbReference type="Gene3D" id="1.20.930.80">
    <property type="match status" value="1"/>
</dbReference>
<gene>
    <name evidence="9" type="ORF">CALMAC_LOCUS12099</name>
</gene>
<proteinExistence type="predicted"/>
<evidence type="ECO:0000256" key="1">
    <source>
        <dbReference type="ARBA" id="ARBA00001966"/>
    </source>
</evidence>
<evidence type="ECO:0000259" key="8">
    <source>
        <dbReference type="Pfam" id="PF04104"/>
    </source>
</evidence>
<dbReference type="EMBL" id="CAACVG010008993">
    <property type="protein sequence ID" value="VEN51722.1"/>
    <property type="molecule type" value="Genomic_DNA"/>
</dbReference>
<comment type="cofactor">
    <cofactor evidence="1">
        <name>[4Fe-4S] cluster</name>
        <dbReference type="ChEBI" id="CHEBI:49883"/>
    </cofactor>
</comment>
<dbReference type="PANTHER" id="PTHR10537:SF3">
    <property type="entry name" value="DNA PRIMASE LARGE SUBUNIT"/>
    <property type="match status" value="1"/>
</dbReference>
<sequence length="461" mass="54266">MKITKIFNSICIHGVLKIMTFYLKPPKGVINLHTLEECLKQRLAFYNNLAEDTTNFDENCLQYMIEDSMLDRAGHFLLRLIAFKSEVFYIEFLKNETYLLKLRLEHYGPEDLKKFMQRLQRQSKECLKEGVVDSLKDIINFIVYVANHVLCKNYLLHIFGNLHKESVCEMYSIDVPFCYCPSLIQNRQFCLKKGYVEVDCKNWQHLLLSLYHSYLRIFLREMEFRQSSITVADDIRIQDLIKTYYYSTSLESNPNTKFNFSQIHLESKYFPLCMLNLYKILESTNRLAHSERFDFSLYLKDIGLSLQDALKFWEMMYSKEHASCSRCTHSWQQSSKRYIYGIRHLYGLEGARKNYKARPCSYYQSLTLGPAENGGCPFKHFSDTNLRKALNVIFPNQDEHFDVIIRERHRDPSAACKLFYKASCNILQNVNVENSDFSSPVEYYLSFKADVGKLGSETTEI</sequence>
<evidence type="ECO:0000256" key="2">
    <source>
        <dbReference type="ARBA" id="ARBA00022485"/>
    </source>
</evidence>
<keyword evidence="10" id="KW-1185">Reference proteome</keyword>
<dbReference type="GO" id="GO:0006270">
    <property type="term" value="P:DNA replication initiation"/>
    <property type="evidence" value="ECO:0007669"/>
    <property type="project" value="TreeGrafter"/>
</dbReference>
<dbReference type="PANTHER" id="PTHR10537">
    <property type="entry name" value="DNA PRIMASE LARGE SUBUNIT"/>
    <property type="match status" value="1"/>
</dbReference>
<evidence type="ECO:0000313" key="9">
    <source>
        <dbReference type="EMBL" id="VEN51722.1"/>
    </source>
</evidence>
<dbReference type="AlphaFoldDB" id="A0A653CVD0"/>
<dbReference type="GO" id="GO:0005658">
    <property type="term" value="C:alpha DNA polymerase:primase complex"/>
    <property type="evidence" value="ECO:0007669"/>
    <property type="project" value="TreeGrafter"/>
</dbReference>
<dbReference type="GO" id="GO:0046872">
    <property type="term" value="F:metal ion binding"/>
    <property type="evidence" value="ECO:0007669"/>
    <property type="project" value="UniProtKB-KW"/>
</dbReference>